<evidence type="ECO:0000313" key="3">
    <source>
        <dbReference type="Proteomes" id="UP001595847"/>
    </source>
</evidence>
<organism evidence="2 3">
    <name type="scientific">Nocardiopsis sediminis</name>
    <dbReference type="NCBI Taxonomy" id="1778267"/>
    <lineage>
        <taxon>Bacteria</taxon>
        <taxon>Bacillati</taxon>
        <taxon>Actinomycetota</taxon>
        <taxon>Actinomycetes</taxon>
        <taxon>Streptosporangiales</taxon>
        <taxon>Nocardiopsidaceae</taxon>
        <taxon>Nocardiopsis</taxon>
    </lineage>
</organism>
<comment type="caution">
    <text evidence="2">The sequence shown here is derived from an EMBL/GenBank/DDBJ whole genome shotgun (WGS) entry which is preliminary data.</text>
</comment>
<keyword evidence="1" id="KW-0472">Membrane</keyword>
<proteinExistence type="predicted"/>
<feature type="transmembrane region" description="Helical" evidence="1">
    <location>
        <begin position="139"/>
        <end position="160"/>
    </location>
</feature>
<feature type="transmembrane region" description="Helical" evidence="1">
    <location>
        <begin position="65"/>
        <end position="90"/>
    </location>
</feature>
<feature type="transmembrane region" description="Helical" evidence="1">
    <location>
        <begin position="30"/>
        <end position="53"/>
    </location>
</feature>
<sequence length="272" mass="27837">GPADAAVAAAVFVPVGLLARYRYRRGLPSTLAVAAVLAGAIELVQGSALLGAYPCPYRVAATGDIVLGCLGAALGWALGAAAVALLPRAWPGAIADLMPPGLLRRILGHTLDLAMWWYAAMLLAGVAVAAGVAGPGQAGQVRAALLLVFAAVFGLLAPLLRTDRGAPGRAAVRVALAGQGPPHPAARWRVALRGALLYGPVAVLVAAGLPWWAPAVWVLHGSCAMVRRDQAGLFDLIAGTRVVTRSALTGHLPDRLIRFTPARSATEPVPLP</sequence>
<name>A0ABV8FFV0_9ACTN</name>
<protein>
    <recommendedName>
        <fullName evidence="4">VanZ family protein</fullName>
    </recommendedName>
</protein>
<reference evidence="3" key="1">
    <citation type="journal article" date="2019" name="Int. J. Syst. Evol. Microbiol.">
        <title>The Global Catalogue of Microorganisms (GCM) 10K type strain sequencing project: providing services to taxonomists for standard genome sequencing and annotation.</title>
        <authorList>
            <consortium name="The Broad Institute Genomics Platform"/>
            <consortium name="The Broad Institute Genome Sequencing Center for Infectious Disease"/>
            <person name="Wu L."/>
            <person name="Ma J."/>
        </authorList>
    </citation>
    <scope>NUCLEOTIDE SEQUENCE [LARGE SCALE GENOMIC DNA]</scope>
    <source>
        <strain evidence="3">TBRC 1826</strain>
    </source>
</reference>
<dbReference type="Proteomes" id="UP001595847">
    <property type="component" value="Unassembled WGS sequence"/>
</dbReference>
<feature type="transmembrane region" description="Helical" evidence="1">
    <location>
        <begin position="195"/>
        <end position="213"/>
    </location>
</feature>
<gene>
    <name evidence="2" type="ORF">ACFOVU_03620</name>
</gene>
<evidence type="ECO:0000256" key="1">
    <source>
        <dbReference type="SAM" id="Phobius"/>
    </source>
</evidence>
<evidence type="ECO:0008006" key="4">
    <source>
        <dbReference type="Google" id="ProtNLM"/>
    </source>
</evidence>
<accession>A0ABV8FFV0</accession>
<evidence type="ECO:0000313" key="2">
    <source>
        <dbReference type="EMBL" id="MFC3994987.1"/>
    </source>
</evidence>
<feature type="non-terminal residue" evidence="2">
    <location>
        <position position="1"/>
    </location>
</feature>
<dbReference type="EMBL" id="JBHSBH010000003">
    <property type="protein sequence ID" value="MFC3994987.1"/>
    <property type="molecule type" value="Genomic_DNA"/>
</dbReference>
<keyword evidence="1" id="KW-0812">Transmembrane</keyword>
<keyword evidence="3" id="KW-1185">Reference proteome</keyword>
<feature type="transmembrane region" description="Helical" evidence="1">
    <location>
        <begin position="111"/>
        <end position="133"/>
    </location>
</feature>
<dbReference type="RefSeq" id="WP_378529825.1">
    <property type="nucleotide sequence ID" value="NZ_JBHSBH010000003.1"/>
</dbReference>
<keyword evidence="1" id="KW-1133">Transmembrane helix</keyword>